<feature type="region of interest" description="Disordered" evidence="1">
    <location>
        <begin position="48"/>
        <end position="90"/>
    </location>
</feature>
<sequence>MQDAQLLREHAAKIVLRAVVDVSRLDEAELFVAVLVINEETAVPGIEEDRRVSRSADPHQSVVSVEDARARRCGPSDPDDVETPTPQQGLDNLGIVVAAGQAADLAGDDKRATRSAGLST</sequence>
<gene>
    <name evidence="2" type="ORF">F4560_002919</name>
</gene>
<dbReference type="EMBL" id="JACHMO010000001">
    <property type="protein sequence ID" value="MBB5803151.1"/>
    <property type="molecule type" value="Genomic_DNA"/>
</dbReference>
<feature type="compositionally biased region" description="Basic and acidic residues" evidence="1">
    <location>
        <begin position="48"/>
        <end position="57"/>
    </location>
</feature>
<evidence type="ECO:0000256" key="1">
    <source>
        <dbReference type="SAM" id="MobiDB-lite"/>
    </source>
</evidence>
<dbReference type="AlphaFoldDB" id="A0A7W9HJH5"/>
<evidence type="ECO:0000313" key="2">
    <source>
        <dbReference type="EMBL" id="MBB5803151.1"/>
    </source>
</evidence>
<reference evidence="2 3" key="1">
    <citation type="submission" date="2020-08" db="EMBL/GenBank/DDBJ databases">
        <title>Sequencing the genomes of 1000 actinobacteria strains.</title>
        <authorList>
            <person name="Klenk H.-P."/>
        </authorList>
    </citation>
    <scope>NUCLEOTIDE SEQUENCE [LARGE SCALE GENOMIC DNA]</scope>
    <source>
        <strain evidence="2 3">DSM 45486</strain>
    </source>
</reference>
<accession>A0A7W9HJH5</accession>
<comment type="caution">
    <text evidence="2">The sequence shown here is derived from an EMBL/GenBank/DDBJ whole genome shotgun (WGS) entry which is preliminary data.</text>
</comment>
<proteinExistence type="predicted"/>
<keyword evidence="3" id="KW-1185">Reference proteome</keyword>
<organism evidence="2 3">
    <name type="scientific">Saccharothrix ecbatanensis</name>
    <dbReference type="NCBI Taxonomy" id="1105145"/>
    <lineage>
        <taxon>Bacteria</taxon>
        <taxon>Bacillati</taxon>
        <taxon>Actinomycetota</taxon>
        <taxon>Actinomycetes</taxon>
        <taxon>Pseudonocardiales</taxon>
        <taxon>Pseudonocardiaceae</taxon>
        <taxon>Saccharothrix</taxon>
    </lineage>
</organism>
<evidence type="ECO:0000313" key="3">
    <source>
        <dbReference type="Proteomes" id="UP000552097"/>
    </source>
</evidence>
<dbReference type="Proteomes" id="UP000552097">
    <property type="component" value="Unassembled WGS sequence"/>
</dbReference>
<name>A0A7W9HJH5_9PSEU</name>
<protein>
    <submittedName>
        <fullName evidence="2">Uncharacterized protein</fullName>
    </submittedName>
</protein>